<evidence type="ECO:0000313" key="3">
    <source>
        <dbReference type="EMBL" id="CAI5755568.1"/>
    </source>
</evidence>
<feature type="compositionally biased region" description="Polar residues" evidence="1">
    <location>
        <begin position="466"/>
        <end position="481"/>
    </location>
</feature>
<dbReference type="SUPFAM" id="SSF109993">
    <property type="entry name" value="VPS9 domain"/>
    <property type="match status" value="1"/>
</dbReference>
<dbReference type="InterPro" id="IPR037191">
    <property type="entry name" value="VPS9_dom_sf"/>
</dbReference>
<sequence>MGPVPYKIIDRLHDEVKTNIKLNQQVISLIQSFVKYLKEPRYQSPLTINELSDLFKRFYQDLNVLIICVYTQSNSTKKQLISECDYFNENPKIFDYLLAIANYSNSSIRLLKRSDNDALYQLRVFNFYKFLIILESINLAEHELFRSGDDVTLYDEIFKFDQRDIIYEEFLKEKLDTLKELNIPFERKLDLSDEEIEILQKNIDELDECKTPFTKLKSVVNLQKKLIGFLSNKYNESINNDILLPSLIYLLIYKLNHKNLYLNFLFIKHFLNIIDTNPDLYQLNLYLSYNPYSERPPLKCKKTSLLGYLNLHDSQFLAQEHKIDDEFDFFTNDKDLITFINSNYLNFGELNYYLTNFEAIIVYLSNTTISELAPNIEINKNIIKFPIDKLVDEELLSHFQFPDGQIAEEINRSRSSSILNQISNKISETRSRSSSMKKENFPTVDEGWKIRNIFKINQDDTEDDNSIFSPTKRSNSLMTKLSPSHSRTRSSSIENKRNSITQKFSNGVSEFMTKLNQSDVNPSNSSLQSIEQEASGRQRTTSLQILDKWFNNLSVSKKPEVVNEEVDLHELTKYHNMDFENLTIKDLKILKGYYDQLCINVLKDDLNAESIDSDKLHENIITSSSSL</sequence>
<evidence type="ECO:0000313" key="4">
    <source>
        <dbReference type="Proteomes" id="UP001152885"/>
    </source>
</evidence>
<evidence type="ECO:0000256" key="1">
    <source>
        <dbReference type="SAM" id="MobiDB-lite"/>
    </source>
</evidence>
<dbReference type="EMBL" id="CANTUO010000001">
    <property type="protein sequence ID" value="CAI5755568.1"/>
    <property type="molecule type" value="Genomic_DNA"/>
</dbReference>
<proteinExistence type="predicted"/>
<dbReference type="OrthoDB" id="10264848at2759"/>
<dbReference type="Proteomes" id="UP001152885">
    <property type="component" value="Unassembled WGS sequence"/>
</dbReference>
<feature type="region of interest" description="Disordered" evidence="1">
    <location>
        <begin position="461"/>
        <end position="496"/>
    </location>
</feature>
<dbReference type="Pfam" id="PF02204">
    <property type="entry name" value="VPS9"/>
    <property type="match status" value="1"/>
</dbReference>
<name>A0A9W4TR79_9ASCO</name>
<evidence type="ECO:0000259" key="2">
    <source>
        <dbReference type="PROSITE" id="PS51205"/>
    </source>
</evidence>
<dbReference type="InterPro" id="IPR003123">
    <property type="entry name" value="VPS9"/>
</dbReference>
<feature type="compositionally biased region" description="Low complexity" evidence="1">
    <location>
        <begin position="482"/>
        <end position="492"/>
    </location>
</feature>
<accession>A0A9W4TR79</accession>
<dbReference type="Gene3D" id="1.20.1050.80">
    <property type="entry name" value="VPS9 domain"/>
    <property type="match status" value="1"/>
</dbReference>
<gene>
    <name evidence="3" type="ORF">CANVERA_P0084</name>
</gene>
<feature type="region of interest" description="Disordered" evidence="1">
    <location>
        <begin position="517"/>
        <end position="538"/>
    </location>
</feature>
<dbReference type="PROSITE" id="PS51205">
    <property type="entry name" value="VPS9"/>
    <property type="match status" value="1"/>
</dbReference>
<feature type="domain" description="VPS9" evidence="2">
    <location>
        <begin position="165"/>
        <end position="373"/>
    </location>
</feature>
<protein>
    <recommendedName>
        <fullName evidence="2">VPS9 domain-containing protein</fullName>
    </recommendedName>
</protein>
<comment type="caution">
    <text evidence="3">The sequence shown here is derived from an EMBL/GenBank/DDBJ whole genome shotgun (WGS) entry which is preliminary data.</text>
</comment>
<reference evidence="3" key="1">
    <citation type="submission" date="2022-12" db="EMBL/GenBank/DDBJ databases">
        <authorList>
            <person name="Brejova B."/>
        </authorList>
    </citation>
    <scope>NUCLEOTIDE SEQUENCE</scope>
</reference>
<organism evidence="3 4">
    <name type="scientific">Candida verbasci</name>
    <dbReference type="NCBI Taxonomy" id="1227364"/>
    <lineage>
        <taxon>Eukaryota</taxon>
        <taxon>Fungi</taxon>
        <taxon>Dikarya</taxon>
        <taxon>Ascomycota</taxon>
        <taxon>Saccharomycotina</taxon>
        <taxon>Pichiomycetes</taxon>
        <taxon>Debaryomycetaceae</taxon>
        <taxon>Candida/Lodderomyces clade</taxon>
        <taxon>Candida</taxon>
    </lineage>
</organism>
<dbReference type="AlphaFoldDB" id="A0A9W4TR79"/>
<keyword evidence="4" id="KW-1185">Reference proteome</keyword>